<dbReference type="InterPro" id="IPR036236">
    <property type="entry name" value="Znf_C2H2_sf"/>
</dbReference>
<dbReference type="InterPro" id="IPR013087">
    <property type="entry name" value="Znf_C2H2_type"/>
</dbReference>
<dbReference type="AlphaFoldDB" id="A0A0F9WH61"/>
<dbReference type="Proteomes" id="UP000034350">
    <property type="component" value="Unassembled WGS sequence"/>
</dbReference>
<accession>A0A0F9WH61</accession>
<keyword evidence="1" id="KW-0862">Zinc</keyword>
<gene>
    <name evidence="3" type="ORF">AAJ76_100052006</name>
</gene>
<dbReference type="RefSeq" id="XP_024332383.1">
    <property type="nucleotide sequence ID" value="XM_024473650.1"/>
</dbReference>
<evidence type="ECO:0000259" key="2">
    <source>
        <dbReference type="PROSITE" id="PS50157"/>
    </source>
</evidence>
<evidence type="ECO:0000256" key="1">
    <source>
        <dbReference type="PROSITE-ProRule" id="PRU00042"/>
    </source>
</evidence>
<dbReference type="SUPFAM" id="SSF57667">
    <property type="entry name" value="beta-beta-alpha zinc fingers"/>
    <property type="match status" value="1"/>
</dbReference>
<sequence>MSRFYKQKIQVETINGHPLEIEMWCTDEKYVKNICIYRCDICNKEFNEKRRMLLHRNYHR</sequence>
<evidence type="ECO:0000313" key="3">
    <source>
        <dbReference type="EMBL" id="KKO76641.1"/>
    </source>
</evidence>
<dbReference type="PROSITE" id="PS00028">
    <property type="entry name" value="ZINC_FINGER_C2H2_1"/>
    <property type="match status" value="1"/>
</dbReference>
<keyword evidence="4" id="KW-1185">Reference proteome</keyword>
<keyword evidence="1" id="KW-0863">Zinc-finger</keyword>
<dbReference type="VEuPathDB" id="MicrosporidiaDB:AAJ76_100052006"/>
<reference evidence="3 4" key="1">
    <citation type="journal article" date="2015" name="Environ. Microbiol.">
        <title>Genome analyses suggest the presence of polyploidy and recent human-driven expansions in eight global populations of the honeybee pathogen Nosema ceranae.</title>
        <authorList>
            <person name="Pelin A."/>
            <person name="Selman M."/>
            <person name="Aris-Brosou S."/>
            <person name="Farinelli L."/>
            <person name="Corradi N."/>
        </authorList>
    </citation>
    <scope>NUCLEOTIDE SEQUENCE [LARGE SCALE GENOMIC DNA]</scope>
    <source>
        <strain evidence="3 4">PA08 1199</strain>
    </source>
</reference>
<dbReference type="GO" id="GO:0008270">
    <property type="term" value="F:zinc ion binding"/>
    <property type="evidence" value="ECO:0007669"/>
    <property type="project" value="UniProtKB-KW"/>
</dbReference>
<dbReference type="OrthoDB" id="2194328at2759"/>
<dbReference type="GeneID" id="36318546"/>
<proteinExistence type="predicted"/>
<dbReference type="PROSITE" id="PS50157">
    <property type="entry name" value="ZINC_FINGER_C2H2_2"/>
    <property type="match status" value="1"/>
</dbReference>
<name>A0A0F9WH61_9MICR</name>
<evidence type="ECO:0000313" key="4">
    <source>
        <dbReference type="Proteomes" id="UP000034350"/>
    </source>
</evidence>
<protein>
    <submittedName>
        <fullName evidence="3">Zinc c2h2-type</fullName>
    </submittedName>
</protein>
<comment type="caution">
    <text evidence="3">The sequence shown here is derived from an EMBL/GenBank/DDBJ whole genome shotgun (WGS) entry which is preliminary data.</text>
</comment>
<organism evidence="3 4">
    <name type="scientific">Vairimorpha ceranae</name>
    <dbReference type="NCBI Taxonomy" id="40302"/>
    <lineage>
        <taxon>Eukaryota</taxon>
        <taxon>Fungi</taxon>
        <taxon>Fungi incertae sedis</taxon>
        <taxon>Microsporidia</taxon>
        <taxon>Nosematidae</taxon>
        <taxon>Vairimorpha</taxon>
    </lineage>
</organism>
<keyword evidence="1" id="KW-0479">Metal-binding</keyword>
<feature type="domain" description="C2H2-type" evidence="2">
    <location>
        <begin position="37"/>
        <end position="60"/>
    </location>
</feature>
<dbReference type="EMBL" id="JPQZ01000001">
    <property type="protein sequence ID" value="KKO76641.1"/>
    <property type="molecule type" value="Genomic_DNA"/>
</dbReference>